<dbReference type="Pfam" id="PF02909">
    <property type="entry name" value="TetR_C_1"/>
    <property type="match status" value="1"/>
</dbReference>
<keyword evidence="9" id="KW-1185">Reference proteome</keyword>
<comment type="caution">
    <text evidence="8">The sequence shown here is derived from an EMBL/GenBank/DDBJ whole genome shotgun (WGS) entry which is preliminary data.</text>
</comment>
<protein>
    <submittedName>
        <fullName evidence="8">TetR/AcrR family transcriptional regulator C-terminal domain-containing protein</fullName>
    </submittedName>
</protein>
<dbReference type="Gene3D" id="1.10.10.60">
    <property type="entry name" value="Homeodomain-like"/>
    <property type="match status" value="1"/>
</dbReference>
<dbReference type="Gene3D" id="1.10.357.10">
    <property type="entry name" value="Tetracycline Repressor, domain 2"/>
    <property type="match status" value="1"/>
</dbReference>
<keyword evidence="2 4" id="KW-0238">DNA-binding</keyword>
<evidence type="ECO:0000256" key="3">
    <source>
        <dbReference type="ARBA" id="ARBA00023163"/>
    </source>
</evidence>
<proteinExistence type="predicted"/>
<organism evidence="8 9">
    <name type="scientific">Streptomyces fildesensis</name>
    <dbReference type="NCBI Taxonomy" id="375757"/>
    <lineage>
        <taxon>Bacteria</taxon>
        <taxon>Bacillati</taxon>
        <taxon>Actinomycetota</taxon>
        <taxon>Actinomycetes</taxon>
        <taxon>Kitasatosporales</taxon>
        <taxon>Streptomycetaceae</taxon>
        <taxon>Streptomyces</taxon>
    </lineage>
</organism>
<dbReference type="SUPFAM" id="SSF48498">
    <property type="entry name" value="Tetracyclin repressor-like, C-terminal domain"/>
    <property type="match status" value="1"/>
</dbReference>
<evidence type="ECO:0000256" key="2">
    <source>
        <dbReference type="ARBA" id="ARBA00023125"/>
    </source>
</evidence>
<evidence type="ECO:0000313" key="9">
    <source>
        <dbReference type="Proteomes" id="UP001614394"/>
    </source>
</evidence>
<feature type="region of interest" description="Disordered" evidence="5">
    <location>
        <begin position="77"/>
        <end position="109"/>
    </location>
</feature>
<feature type="domain" description="HTH tetR-type" evidence="7">
    <location>
        <begin position="109"/>
        <end position="169"/>
    </location>
</feature>
<accession>A0ABW8C7E7</accession>
<dbReference type="RefSeq" id="WP_399647617.1">
    <property type="nucleotide sequence ID" value="NZ_JBITYG010000003.1"/>
</dbReference>
<dbReference type="PANTHER" id="PTHR30055:SF151">
    <property type="entry name" value="TRANSCRIPTIONAL REGULATORY PROTEIN"/>
    <property type="match status" value="1"/>
</dbReference>
<evidence type="ECO:0000313" key="8">
    <source>
        <dbReference type="EMBL" id="MFI9101295.1"/>
    </source>
</evidence>
<feature type="DNA-binding region" description="H-T-H motif" evidence="4">
    <location>
        <begin position="132"/>
        <end position="151"/>
    </location>
</feature>
<dbReference type="Gene3D" id="1.10.10.10">
    <property type="entry name" value="Winged helix-like DNA-binding domain superfamily/Winged helix DNA-binding domain"/>
    <property type="match status" value="1"/>
</dbReference>
<gene>
    <name evidence="8" type="ORF">ACIGXA_12290</name>
</gene>
<dbReference type="InterPro" id="IPR009057">
    <property type="entry name" value="Homeodomain-like_sf"/>
</dbReference>
<dbReference type="SUPFAM" id="SSF46689">
    <property type="entry name" value="Homeodomain-like"/>
    <property type="match status" value="1"/>
</dbReference>
<dbReference type="InterPro" id="IPR000524">
    <property type="entry name" value="Tscrpt_reg_HTH_GntR"/>
</dbReference>
<dbReference type="InterPro" id="IPR036271">
    <property type="entry name" value="Tet_transcr_reg_TetR-rel_C_sf"/>
</dbReference>
<dbReference type="Proteomes" id="UP001614394">
    <property type="component" value="Unassembled WGS sequence"/>
</dbReference>
<dbReference type="PROSITE" id="PS50977">
    <property type="entry name" value="HTH_TETR_2"/>
    <property type="match status" value="1"/>
</dbReference>
<dbReference type="Pfam" id="PF00392">
    <property type="entry name" value="GntR"/>
    <property type="match status" value="1"/>
</dbReference>
<name>A0ABW8C7E7_9ACTN</name>
<dbReference type="InterPro" id="IPR050109">
    <property type="entry name" value="HTH-type_TetR-like_transc_reg"/>
</dbReference>
<dbReference type="InterPro" id="IPR036388">
    <property type="entry name" value="WH-like_DNA-bd_sf"/>
</dbReference>
<dbReference type="SMART" id="SM00345">
    <property type="entry name" value="HTH_GNTR"/>
    <property type="match status" value="1"/>
</dbReference>
<keyword evidence="3" id="KW-0804">Transcription</keyword>
<evidence type="ECO:0000259" key="6">
    <source>
        <dbReference type="PROSITE" id="PS50949"/>
    </source>
</evidence>
<reference evidence="8 9" key="1">
    <citation type="submission" date="2024-10" db="EMBL/GenBank/DDBJ databases">
        <title>The Natural Products Discovery Center: Release of the First 8490 Sequenced Strains for Exploring Actinobacteria Biosynthetic Diversity.</title>
        <authorList>
            <person name="Kalkreuter E."/>
            <person name="Kautsar S.A."/>
            <person name="Yang D."/>
            <person name="Bader C.D."/>
            <person name="Teijaro C.N."/>
            <person name="Fluegel L."/>
            <person name="Davis C.M."/>
            <person name="Simpson J.R."/>
            <person name="Lauterbach L."/>
            <person name="Steele A.D."/>
            <person name="Gui C."/>
            <person name="Meng S."/>
            <person name="Li G."/>
            <person name="Viehrig K."/>
            <person name="Ye F."/>
            <person name="Su P."/>
            <person name="Kiefer A.F."/>
            <person name="Nichols A."/>
            <person name="Cepeda A.J."/>
            <person name="Yan W."/>
            <person name="Fan B."/>
            <person name="Jiang Y."/>
            <person name="Adhikari A."/>
            <person name="Zheng C.-J."/>
            <person name="Schuster L."/>
            <person name="Cowan T.M."/>
            <person name="Smanski M.J."/>
            <person name="Chevrette M.G."/>
            <person name="De Carvalho L.P.S."/>
            <person name="Shen B."/>
        </authorList>
    </citation>
    <scope>NUCLEOTIDE SEQUENCE [LARGE SCALE GENOMIC DNA]</scope>
    <source>
        <strain evidence="8 9">NPDC053399</strain>
    </source>
</reference>
<dbReference type="Pfam" id="PF00440">
    <property type="entry name" value="TetR_N"/>
    <property type="match status" value="1"/>
</dbReference>
<evidence type="ECO:0000256" key="1">
    <source>
        <dbReference type="ARBA" id="ARBA00023015"/>
    </source>
</evidence>
<feature type="domain" description="HTH gntR-type" evidence="6">
    <location>
        <begin position="9"/>
        <end position="77"/>
    </location>
</feature>
<dbReference type="PANTHER" id="PTHR30055">
    <property type="entry name" value="HTH-TYPE TRANSCRIPTIONAL REGULATOR RUTR"/>
    <property type="match status" value="1"/>
</dbReference>
<dbReference type="InterPro" id="IPR001647">
    <property type="entry name" value="HTH_TetR"/>
</dbReference>
<sequence>MTRSAASAEPPYLRIVGEIRRRIAAGELAPGDRVPSTRGITREFGVAMATATKVLTTLRQEGLVQALAGIGTVVAGPGPGARSSPPAVRAGQPARPVRQPRPARPSERELTRERIVLAAIAIADAEGLQAASMRRVAAELGVAAMALYRHVPGKEELVVLMADEAAGRAELPEPGPSGWRDRLEQGTRLQWEMYRRHPWLAQVMSTTRPPLVPNAMAVVEWSMRALAHLDPADMIHVAVTMVNYARGTAVNLEAEAEAEHATGITSQQYLDANDAAMQAIVASGRFPMYSSLAGRHDLEINLDTIFEFGLRRLLDGIEVFVTR</sequence>
<feature type="compositionally biased region" description="Low complexity" evidence="5">
    <location>
        <begin position="80"/>
        <end position="97"/>
    </location>
</feature>
<dbReference type="SUPFAM" id="SSF46785">
    <property type="entry name" value="Winged helix' DNA-binding domain"/>
    <property type="match status" value="1"/>
</dbReference>
<keyword evidence="1" id="KW-0805">Transcription regulation</keyword>
<dbReference type="InterPro" id="IPR036390">
    <property type="entry name" value="WH_DNA-bd_sf"/>
</dbReference>
<dbReference type="InterPro" id="IPR004111">
    <property type="entry name" value="Repressor_TetR_C"/>
</dbReference>
<evidence type="ECO:0000256" key="4">
    <source>
        <dbReference type="PROSITE-ProRule" id="PRU00335"/>
    </source>
</evidence>
<evidence type="ECO:0000256" key="5">
    <source>
        <dbReference type="SAM" id="MobiDB-lite"/>
    </source>
</evidence>
<dbReference type="CDD" id="cd07377">
    <property type="entry name" value="WHTH_GntR"/>
    <property type="match status" value="1"/>
</dbReference>
<evidence type="ECO:0000259" key="7">
    <source>
        <dbReference type="PROSITE" id="PS50977"/>
    </source>
</evidence>
<dbReference type="EMBL" id="JBITYG010000003">
    <property type="protein sequence ID" value="MFI9101295.1"/>
    <property type="molecule type" value="Genomic_DNA"/>
</dbReference>
<dbReference type="PROSITE" id="PS50949">
    <property type="entry name" value="HTH_GNTR"/>
    <property type="match status" value="1"/>
</dbReference>